<proteinExistence type="predicted"/>
<keyword evidence="3" id="KW-1185">Reference proteome</keyword>
<reference evidence="2 3" key="1">
    <citation type="submission" date="2024-01" db="EMBL/GenBank/DDBJ databases">
        <title>The complete chloroplast genome sequence of Lithospermum erythrorhizon: insights into the phylogenetic relationship among Boraginaceae species and the maternal lineages of purple gromwells.</title>
        <authorList>
            <person name="Okada T."/>
            <person name="Watanabe K."/>
        </authorList>
    </citation>
    <scope>NUCLEOTIDE SEQUENCE [LARGE SCALE GENOMIC DNA]</scope>
</reference>
<feature type="region of interest" description="Disordered" evidence="1">
    <location>
        <begin position="1"/>
        <end position="33"/>
    </location>
</feature>
<feature type="region of interest" description="Disordered" evidence="1">
    <location>
        <begin position="78"/>
        <end position="110"/>
    </location>
</feature>
<gene>
    <name evidence="2" type="ORF">LIER_10781</name>
</gene>
<name>A0AAV3PKQ2_LITER</name>
<organism evidence="2 3">
    <name type="scientific">Lithospermum erythrorhizon</name>
    <name type="common">Purple gromwell</name>
    <name type="synonym">Lithospermum officinale var. erythrorhizon</name>
    <dbReference type="NCBI Taxonomy" id="34254"/>
    <lineage>
        <taxon>Eukaryota</taxon>
        <taxon>Viridiplantae</taxon>
        <taxon>Streptophyta</taxon>
        <taxon>Embryophyta</taxon>
        <taxon>Tracheophyta</taxon>
        <taxon>Spermatophyta</taxon>
        <taxon>Magnoliopsida</taxon>
        <taxon>eudicotyledons</taxon>
        <taxon>Gunneridae</taxon>
        <taxon>Pentapetalae</taxon>
        <taxon>asterids</taxon>
        <taxon>lamiids</taxon>
        <taxon>Boraginales</taxon>
        <taxon>Boraginaceae</taxon>
        <taxon>Boraginoideae</taxon>
        <taxon>Lithospermeae</taxon>
        <taxon>Lithospermum</taxon>
    </lineage>
</organism>
<sequence>MNLINKTMEKEGSENKVSTNEDEGSENKKNHELTRIIEEQRAEICALEEKIEVMTKGIKMINSSTNVLGELLLQGKRSGDSSEIGFSEEHNRTRQVSPTRRWIAASSKPG</sequence>
<evidence type="ECO:0000256" key="1">
    <source>
        <dbReference type="SAM" id="MobiDB-lite"/>
    </source>
</evidence>
<evidence type="ECO:0000313" key="3">
    <source>
        <dbReference type="Proteomes" id="UP001454036"/>
    </source>
</evidence>
<dbReference type="Proteomes" id="UP001454036">
    <property type="component" value="Unassembled WGS sequence"/>
</dbReference>
<comment type="caution">
    <text evidence="2">The sequence shown here is derived from an EMBL/GenBank/DDBJ whole genome shotgun (WGS) entry which is preliminary data.</text>
</comment>
<evidence type="ECO:0000313" key="2">
    <source>
        <dbReference type="EMBL" id="GAA0152260.1"/>
    </source>
</evidence>
<accession>A0AAV3PKQ2</accession>
<dbReference type="AlphaFoldDB" id="A0AAV3PKQ2"/>
<dbReference type="EMBL" id="BAABME010001949">
    <property type="protein sequence ID" value="GAA0152260.1"/>
    <property type="molecule type" value="Genomic_DNA"/>
</dbReference>
<protein>
    <submittedName>
        <fullName evidence="2">Uncharacterized protein</fullName>
    </submittedName>
</protein>